<dbReference type="Pfam" id="PF01370">
    <property type="entry name" value="Epimerase"/>
    <property type="match status" value="1"/>
</dbReference>
<dbReference type="Gene3D" id="3.40.50.720">
    <property type="entry name" value="NAD(P)-binding Rossmann-like Domain"/>
    <property type="match status" value="1"/>
</dbReference>
<dbReference type="Proteomes" id="UP001416858">
    <property type="component" value="Unassembled WGS sequence"/>
</dbReference>
<dbReference type="SUPFAM" id="SSF51735">
    <property type="entry name" value="NAD(P)-binding Rossmann-fold domains"/>
    <property type="match status" value="1"/>
</dbReference>
<proteinExistence type="inferred from homology"/>
<dbReference type="EMBL" id="BAABRO010000023">
    <property type="protein sequence ID" value="GAA5510420.1"/>
    <property type="molecule type" value="Genomic_DNA"/>
</dbReference>
<accession>A0ABP9VZ60</accession>
<comment type="similarity">
    <text evidence="1">Belongs to the NAD(P)-dependent epimerase/dehydratase family.</text>
</comment>
<dbReference type="InterPro" id="IPR036291">
    <property type="entry name" value="NAD(P)-bd_dom_sf"/>
</dbReference>
<dbReference type="RefSeq" id="WP_345688322.1">
    <property type="nucleotide sequence ID" value="NZ_BAABRO010000023.1"/>
</dbReference>
<evidence type="ECO:0000313" key="4">
    <source>
        <dbReference type="Proteomes" id="UP001416858"/>
    </source>
</evidence>
<evidence type="ECO:0000259" key="2">
    <source>
        <dbReference type="Pfam" id="PF01370"/>
    </source>
</evidence>
<name>A0ABP9VZ60_9BACT</name>
<dbReference type="InterPro" id="IPR001509">
    <property type="entry name" value="Epimerase_deHydtase"/>
</dbReference>
<evidence type="ECO:0000313" key="3">
    <source>
        <dbReference type="EMBL" id="GAA5510420.1"/>
    </source>
</evidence>
<comment type="caution">
    <text evidence="3">The sequence shown here is derived from an EMBL/GenBank/DDBJ whole genome shotgun (WGS) entry which is preliminary data.</text>
</comment>
<protein>
    <submittedName>
        <fullName evidence="3">dTDP-6-deoxy-L-talose 4-dehydrogenase (NAD(+))</fullName>
    </submittedName>
</protein>
<sequence length="311" mass="34508">MRVLVTGATGFIGRWILPALVARDCEVVALTCRSSEAYCHGTKLTSGRVRWIVGDLLDHSTIASTVADANADTLVHTAWDTTPGTYWTSSKNLDWISASLKLFQAFQESGGRRIVVAGTSAEYEWGGNEDLVEGKSEQPNTLYGTAKDSLRRMVEQWASIHNLSWAWGRVFCPFGENERPERLIPKLIARLRTDEPMPFDSGSLIRDFISVQDLGDAFAALATSNVQGPINLASGQDTSIRDIVTVLAQHMGQIQNVQFGTLPDPHGQPQRIVADITRQTTELGWHPSATLKQRLIENCDWWMNEQINVKD</sequence>
<feature type="domain" description="NAD-dependent epimerase/dehydratase" evidence="2">
    <location>
        <begin position="3"/>
        <end position="228"/>
    </location>
</feature>
<keyword evidence="4" id="KW-1185">Reference proteome</keyword>
<gene>
    <name evidence="3" type="primary">tll</name>
    <name evidence="3" type="ORF">Rcae01_05928</name>
</gene>
<reference evidence="3 4" key="1">
    <citation type="submission" date="2024-02" db="EMBL/GenBank/DDBJ databases">
        <title>Rhodopirellula caenicola NBRC 110016.</title>
        <authorList>
            <person name="Ichikawa N."/>
            <person name="Katano-Makiyama Y."/>
            <person name="Hidaka K."/>
        </authorList>
    </citation>
    <scope>NUCLEOTIDE SEQUENCE [LARGE SCALE GENOMIC DNA]</scope>
    <source>
        <strain evidence="3 4">NBRC 110016</strain>
    </source>
</reference>
<dbReference type="PANTHER" id="PTHR43000">
    <property type="entry name" value="DTDP-D-GLUCOSE 4,6-DEHYDRATASE-RELATED"/>
    <property type="match status" value="1"/>
</dbReference>
<organism evidence="3 4">
    <name type="scientific">Novipirellula caenicola</name>
    <dbReference type="NCBI Taxonomy" id="1536901"/>
    <lineage>
        <taxon>Bacteria</taxon>
        <taxon>Pseudomonadati</taxon>
        <taxon>Planctomycetota</taxon>
        <taxon>Planctomycetia</taxon>
        <taxon>Pirellulales</taxon>
        <taxon>Pirellulaceae</taxon>
        <taxon>Novipirellula</taxon>
    </lineage>
</organism>
<evidence type="ECO:0000256" key="1">
    <source>
        <dbReference type="ARBA" id="ARBA00007637"/>
    </source>
</evidence>